<dbReference type="GO" id="GO:0090221">
    <property type="term" value="P:mitotic spindle-templated microtubule nucleation"/>
    <property type="evidence" value="ECO:0007669"/>
    <property type="project" value="EnsemblMetazoa"/>
</dbReference>
<name>B4NVG7_DROSI</name>
<gene>
    <name evidence="1" type="primary">Dsim\GD19578</name>
    <name evidence="1" type="ORF">Dsim_GD19578</name>
</gene>
<dbReference type="STRING" id="7240.B4NVG7"/>
<dbReference type="Bgee" id="FBgn0191071">
    <property type="expression patterns" value="Expressed in embryo and 3 other cell types or tissues"/>
</dbReference>
<dbReference type="EMBL" id="CH987985">
    <property type="protein sequence ID" value="EDX16052.1"/>
    <property type="molecule type" value="Genomic_DNA"/>
</dbReference>
<dbReference type="GO" id="GO:0007058">
    <property type="term" value="P:spindle assembly involved in female meiosis II"/>
    <property type="evidence" value="ECO:0007669"/>
    <property type="project" value="EnsemblMetazoa"/>
</dbReference>
<dbReference type="GO" id="GO:0045450">
    <property type="term" value="P:bicoid mRNA localization"/>
    <property type="evidence" value="ECO:0007669"/>
    <property type="project" value="EnsemblMetazoa"/>
</dbReference>
<protein>
    <submittedName>
        <fullName evidence="1">GD19578</fullName>
    </submittedName>
</protein>
<proteinExistence type="predicted"/>
<evidence type="ECO:0000313" key="1">
    <source>
        <dbReference type="EMBL" id="EDX16052.1"/>
    </source>
</evidence>
<reference evidence="1 2" key="1">
    <citation type="journal article" date="2007" name="Nature">
        <title>Evolution of genes and genomes on the Drosophila phylogeny.</title>
        <authorList>
            <consortium name="Drosophila 12 Genomes Consortium"/>
            <person name="Clark A.G."/>
            <person name="Eisen M.B."/>
            <person name="Smith D.R."/>
            <person name="Bergman C.M."/>
            <person name="Oliver B."/>
            <person name="Markow T.A."/>
            <person name="Kaufman T.C."/>
            <person name="Kellis M."/>
            <person name="Gelbart W."/>
            <person name="Iyer V.N."/>
            <person name="Pollard D.A."/>
            <person name="Sackton T.B."/>
            <person name="Larracuente A.M."/>
            <person name="Singh N.D."/>
            <person name="Abad J.P."/>
            <person name="Abt D.N."/>
            <person name="Adryan B."/>
            <person name="Aguade M."/>
            <person name="Akashi H."/>
            <person name="Anderson W.W."/>
            <person name="Aquadro C.F."/>
            <person name="Ardell D.H."/>
            <person name="Arguello R."/>
            <person name="Artieri C.G."/>
            <person name="Barbash D.A."/>
            <person name="Barker D."/>
            <person name="Barsanti P."/>
            <person name="Batterham P."/>
            <person name="Batzoglou S."/>
            <person name="Begun D."/>
            <person name="Bhutkar A."/>
            <person name="Blanco E."/>
            <person name="Bosak S.A."/>
            <person name="Bradley R.K."/>
            <person name="Brand A.D."/>
            <person name="Brent M.R."/>
            <person name="Brooks A.N."/>
            <person name="Brown R.H."/>
            <person name="Butlin R.K."/>
            <person name="Caggese C."/>
            <person name="Calvi B.R."/>
            <person name="Bernardo de Carvalho A."/>
            <person name="Caspi A."/>
            <person name="Castrezana S."/>
            <person name="Celniker S.E."/>
            <person name="Chang J.L."/>
            <person name="Chapple C."/>
            <person name="Chatterji S."/>
            <person name="Chinwalla A."/>
            <person name="Civetta A."/>
            <person name="Clifton S.W."/>
            <person name="Comeron J.M."/>
            <person name="Costello J.C."/>
            <person name="Coyne J.A."/>
            <person name="Daub J."/>
            <person name="David R.G."/>
            <person name="Delcher A.L."/>
            <person name="Delehaunty K."/>
            <person name="Do C.B."/>
            <person name="Ebling H."/>
            <person name="Edwards K."/>
            <person name="Eickbush T."/>
            <person name="Evans J.D."/>
            <person name="Filipski A."/>
            <person name="Findeiss S."/>
            <person name="Freyhult E."/>
            <person name="Fulton L."/>
            <person name="Fulton R."/>
            <person name="Garcia A.C."/>
            <person name="Gardiner A."/>
            <person name="Garfield D.A."/>
            <person name="Garvin B.E."/>
            <person name="Gibson G."/>
            <person name="Gilbert D."/>
            <person name="Gnerre S."/>
            <person name="Godfrey J."/>
            <person name="Good R."/>
            <person name="Gotea V."/>
            <person name="Gravely B."/>
            <person name="Greenberg A.J."/>
            <person name="Griffiths-Jones S."/>
            <person name="Gross S."/>
            <person name="Guigo R."/>
            <person name="Gustafson E.A."/>
            <person name="Haerty W."/>
            <person name="Hahn M.W."/>
            <person name="Halligan D.L."/>
            <person name="Halpern A.L."/>
            <person name="Halter G.M."/>
            <person name="Han M.V."/>
            <person name="Heger A."/>
            <person name="Hillier L."/>
            <person name="Hinrichs A.S."/>
            <person name="Holmes I."/>
            <person name="Hoskins R.A."/>
            <person name="Hubisz M.J."/>
            <person name="Hultmark D."/>
            <person name="Huntley M.A."/>
            <person name="Jaffe D.B."/>
            <person name="Jagadeeshan S."/>
            <person name="Jeck W.R."/>
            <person name="Johnson J."/>
            <person name="Jones C.D."/>
            <person name="Jordan W.C."/>
            <person name="Karpen G.H."/>
            <person name="Kataoka E."/>
            <person name="Keightley P.D."/>
            <person name="Kheradpour P."/>
            <person name="Kirkness E.F."/>
            <person name="Koerich L.B."/>
            <person name="Kristiansen K."/>
            <person name="Kudrna D."/>
            <person name="Kulathinal R.J."/>
            <person name="Kumar S."/>
            <person name="Kwok R."/>
            <person name="Lander E."/>
            <person name="Langley C.H."/>
            <person name="Lapoint R."/>
            <person name="Lazzaro B.P."/>
            <person name="Lee S.J."/>
            <person name="Levesque L."/>
            <person name="Li R."/>
            <person name="Lin C.F."/>
            <person name="Lin M.F."/>
            <person name="Lindblad-Toh K."/>
            <person name="Llopart A."/>
            <person name="Long M."/>
            <person name="Low L."/>
            <person name="Lozovsky E."/>
            <person name="Lu J."/>
            <person name="Luo M."/>
            <person name="Machado C.A."/>
            <person name="Makalowski W."/>
            <person name="Marzo M."/>
            <person name="Matsuda M."/>
            <person name="Matzkin L."/>
            <person name="McAllister B."/>
            <person name="McBride C.S."/>
            <person name="McKernan B."/>
            <person name="McKernan K."/>
            <person name="Mendez-Lago M."/>
            <person name="Minx P."/>
            <person name="Mollenhauer M.U."/>
            <person name="Montooth K."/>
            <person name="Mount S.M."/>
            <person name="Mu X."/>
            <person name="Myers E."/>
            <person name="Negre B."/>
            <person name="Newfeld S."/>
            <person name="Nielsen R."/>
            <person name="Noor M.A."/>
            <person name="O'Grady P."/>
            <person name="Pachter L."/>
            <person name="Papaceit M."/>
            <person name="Parisi M.J."/>
            <person name="Parisi M."/>
            <person name="Parts L."/>
            <person name="Pedersen J.S."/>
            <person name="Pesole G."/>
            <person name="Phillippy A.M."/>
            <person name="Ponting C.P."/>
            <person name="Pop M."/>
            <person name="Porcelli D."/>
            <person name="Powell J.R."/>
            <person name="Prohaska S."/>
            <person name="Pruitt K."/>
            <person name="Puig M."/>
            <person name="Quesneville H."/>
            <person name="Ram K.R."/>
            <person name="Rand D."/>
            <person name="Rasmussen M.D."/>
            <person name="Reed L.K."/>
            <person name="Reenan R."/>
            <person name="Reily A."/>
            <person name="Remington K.A."/>
            <person name="Rieger T.T."/>
            <person name="Ritchie M.G."/>
            <person name="Robin C."/>
            <person name="Rogers Y.H."/>
            <person name="Rohde C."/>
            <person name="Rozas J."/>
            <person name="Rubenfield M.J."/>
            <person name="Ruiz A."/>
            <person name="Russo S."/>
            <person name="Salzberg S.L."/>
            <person name="Sanchez-Gracia A."/>
            <person name="Saranga D.J."/>
            <person name="Sato H."/>
            <person name="Schaeffer S.W."/>
            <person name="Schatz M.C."/>
            <person name="Schlenke T."/>
            <person name="Schwartz R."/>
            <person name="Segarra C."/>
            <person name="Singh R.S."/>
            <person name="Sirot L."/>
            <person name="Sirota M."/>
            <person name="Sisneros N.B."/>
            <person name="Smith C.D."/>
            <person name="Smith T.F."/>
            <person name="Spieth J."/>
            <person name="Stage D.E."/>
            <person name="Stark A."/>
            <person name="Stephan W."/>
            <person name="Strausberg R.L."/>
            <person name="Strempel S."/>
            <person name="Sturgill D."/>
            <person name="Sutton G."/>
            <person name="Sutton G.G."/>
            <person name="Tao W."/>
            <person name="Teichmann S."/>
            <person name="Tobari Y.N."/>
            <person name="Tomimura Y."/>
            <person name="Tsolas J.M."/>
            <person name="Valente V.L."/>
            <person name="Venter E."/>
            <person name="Venter J.C."/>
            <person name="Vicario S."/>
            <person name="Vieira F.G."/>
            <person name="Vilella A.J."/>
            <person name="Villasante A."/>
            <person name="Walenz B."/>
            <person name="Wang J."/>
            <person name="Wasserman M."/>
            <person name="Watts T."/>
            <person name="Wilson D."/>
            <person name="Wilson R.K."/>
            <person name="Wing R.A."/>
            <person name="Wolfner M.F."/>
            <person name="Wong A."/>
            <person name="Wong G.K."/>
            <person name="Wu C.I."/>
            <person name="Wu G."/>
            <person name="Yamamoto D."/>
            <person name="Yang H.P."/>
            <person name="Yang S.P."/>
            <person name="Yorke J.A."/>
            <person name="Yoshida K."/>
            <person name="Zdobnov E."/>
            <person name="Zhang P."/>
            <person name="Zhang Y."/>
            <person name="Zimin A.V."/>
            <person name="Baldwin J."/>
            <person name="Abdouelleil A."/>
            <person name="Abdulkadir J."/>
            <person name="Abebe A."/>
            <person name="Abera B."/>
            <person name="Abreu J."/>
            <person name="Acer S.C."/>
            <person name="Aftuck L."/>
            <person name="Alexander A."/>
            <person name="An P."/>
            <person name="Anderson E."/>
            <person name="Anderson S."/>
            <person name="Arachi H."/>
            <person name="Azer M."/>
            <person name="Bachantsang P."/>
            <person name="Barry A."/>
            <person name="Bayul T."/>
            <person name="Berlin A."/>
            <person name="Bessette D."/>
            <person name="Bloom T."/>
            <person name="Blye J."/>
            <person name="Boguslavskiy L."/>
            <person name="Bonnet C."/>
            <person name="Boukhgalter B."/>
            <person name="Bourzgui I."/>
            <person name="Brown A."/>
            <person name="Cahill P."/>
            <person name="Channer S."/>
            <person name="Cheshatsang Y."/>
            <person name="Chuda L."/>
            <person name="Citroen M."/>
            <person name="Collymore A."/>
            <person name="Cooke P."/>
            <person name="Costello M."/>
            <person name="D'Aco K."/>
            <person name="Daza R."/>
            <person name="De Haan G."/>
            <person name="DeGray S."/>
            <person name="DeMaso C."/>
            <person name="Dhargay N."/>
            <person name="Dooley K."/>
            <person name="Dooley E."/>
            <person name="Doricent M."/>
            <person name="Dorje P."/>
            <person name="Dorjee K."/>
            <person name="Dupes A."/>
            <person name="Elong R."/>
            <person name="Falk J."/>
            <person name="Farina A."/>
            <person name="Faro S."/>
            <person name="Ferguson D."/>
            <person name="Fisher S."/>
            <person name="Foley C.D."/>
            <person name="Franke A."/>
            <person name="Friedrich D."/>
            <person name="Gadbois L."/>
            <person name="Gearin G."/>
            <person name="Gearin C.R."/>
            <person name="Giannoukos G."/>
            <person name="Goode T."/>
            <person name="Graham J."/>
            <person name="Grandbois E."/>
            <person name="Grewal S."/>
            <person name="Gyaltsen K."/>
            <person name="Hafez N."/>
            <person name="Hagos B."/>
            <person name="Hall J."/>
            <person name="Henson C."/>
            <person name="Hollinger A."/>
            <person name="Honan T."/>
            <person name="Huard M.D."/>
            <person name="Hughes L."/>
            <person name="Hurhula B."/>
            <person name="Husby M.E."/>
            <person name="Kamat A."/>
            <person name="Kanga B."/>
            <person name="Kashin S."/>
            <person name="Khazanovich D."/>
            <person name="Kisner P."/>
            <person name="Lance K."/>
            <person name="Lara M."/>
            <person name="Lee W."/>
            <person name="Lennon N."/>
            <person name="Letendre F."/>
            <person name="LeVine R."/>
            <person name="Lipovsky A."/>
            <person name="Liu X."/>
            <person name="Liu J."/>
            <person name="Liu S."/>
            <person name="Lokyitsang T."/>
            <person name="Lokyitsang Y."/>
            <person name="Lubonja R."/>
            <person name="Lui A."/>
            <person name="MacDonald P."/>
            <person name="Magnisalis V."/>
            <person name="Maru K."/>
            <person name="Matthews C."/>
            <person name="McCusker W."/>
            <person name="McDonough S."/>
            <person name="Mehta T."/>
            <person name="Meldrim J."/>
            <person name="Meneus L."/>
            <person name="Mihai O."/>
            <person name="Mihalev A."/>
            <person name="Mihova T."/>
            <person name="Mittelman R."/>
            <person name="Mlenga V."/>
            <person name="Montmayeur A."/>
            <person name="Mulrain L."/>
            <person name="Navidi A."/>
            <person name="Naylor J."/>
            <person name="Negash T."/>
            <person name="Nguyen T."/>
            <person name="Nguyen N."/>
            <person name="Nicol R."/>
            <person name="Norbu C."/>
            <person name="Norbu N."/>
            <person name="Novod N."/>
            <person name="O'Neill B."/>
            <person name="Osman S."/>
            <person name="Markiewicz E."/>
            <person name="Oyono O.L."/>
            <person name="Patti C."/>
            <person name="Phunkhang P."/>
            <person name="Pierre F."/>
            <person name="Priest M."/>
            <person name="Raghuraman S."/>
            <person name="Rege F."/>
            <person name="Reyes R."/>
            <person name="Rise C."/>
            <person name="Rogov P."/>
            <person name="Ross K."/>
            <person name="Ryan E."/>
            <person name="Settipalli S."/>
            <person name="Shea T."/>
            <person name="Sherpa N."/>
            <person name="Shi L."/>
            <person name="Shih D."/>
            <person name="Sparrow T."/>
            <person name="Spaulding J."/>
            <person name="Stalker J."/>
            <person name="Stange-Thomann N."/>
            <person name="Stavropoulos S."/>
            <person name="Stone C."/>
            <person name="Strader C."/>
            <person name="Tesfaye S."/>
            <person name="Thomson T."/>
            <person name="Thoulutsang Y."/>
            <person name="Thoulutsang D."/>
            <person name="Topham K."/>
            <person name="Topping I."/>
            <person name="Tsamla T."/>
            <person name="Vassiliev H."/>
            <person name="Vo A."/>
            <person name="Wangchuk T."/>
            <person name="Wangdi T."/>
            <person name="Weiand M."/>
            <person name="Wilkinson J."/>
            <person name="Wilson A."/>
            <person name="Yadav S."/>
            <person name="Young G."/>
            <person name="Yu Q."/>
            <person name="Zembek L."/>
            <person name="Zhong D."/>
            <person name="Zimmer A."/>
            <person name="Zwirko Z."/>
            <person name="Jaffe D.B."/>
            <person name="Alvarez P."/>
            <person name="Brockman W."/>
            <person name="Butler J."/>
            <person name="Chin C."/>
            <person name="Gnerre S."/>
            <person name="Grabherr M."/>
            <person name="Kleber M."/>
            <person name="Mauceli E."/>
            <person name="MacCallum I."/>
        </authorList>
    </citation>
    <scope>NUCLEOTIDE SEQUENCE [LARGE SCALE GENOMIC DNA]</scope>
    <source>
        <strain evidence="2">white501</strain>
    </source>
</reference>
<dbReference type="GO" id="GO:0005813">
    <property type="term" value="C:centrosome"/>
    <property type="evidence" value="ECO:0007669"/>
    <property type="project" value="EnsemblMetazoa"/>
</dbReference>
<keyword evidence="2" id="KW-1185">Reference proteome</keyword>
<dbReference type="GO" id="GO:0043015">
    <property type="term" value="F:gamma-tubulin binding"/>
    <property type="evidence" value="ECO:0007669"/>
    <property type="project" value="EnsemblMetazoa"/>
</dbReference>
<dbReference type="HOGENOM" id="CLU_2998678_0_0_1"/>
<evidence type="ECO:0000313" key="2">
    <source>
        <dbReference type="Proteomes" id="UP000000304"/>
    </source>
</evidence>
<dbReference type="GO" id="GO:0000278">
    <property type="term" value="P:mitotic cell cycle"/>
    <property type="evidence" value="ECO:0007669"/>
    <property type="project" value="EnsemblMetazoa"/>
</dbReference>
<dbReference type="Proteomes" id="UP000000304">
    <property type="component" value="Unassembled WGS sequence"/>
</dbReference>
<dbReference type="OrthoDB" id="66546at2759"/>
<accession>B4NVG7</accession>
<dbReference type="AlphaFoldDB" id="B4NVG7"/>
<dbReference type="GO" id="GO:0000931">
    <property type="term" value="C:gamma-tubulin ring complex"/>
    <property type="evidence" value="ECO:0007669"/>
    <property type="project" value="EnsemblMetazoa"/>
</dbReference>
<sequence length="57" mass="6517">MQRNSLEYLALNQVAEIELTYIRCHQILADILNTLVHQNDHGFLSALEETINSSVPH</sequence>
<organism evidence="1 2">
    <name type="scientific">Drosophila simulans</name>
    <name type="common">Fruit fly</name>
    <dbReference type="NCBI Taxonomy" id="7240"/>
    <lineage>
        <taxon>Eukaryota</taxon>
        <taxon>Metazoa</taxon>
        <taxon>Ecdysozoa</taxon>
        <taxon>Arthropoda</taxon>
        <taxon>Hexapoda</taxon>
        <taxon>Insecta</taxon>
        <taxon>Pterygota</taxon>
        <taxon>Neoptera</taxon>
        <taxon>Endopterygota</taxon>
        <taxon>Diptera</taxon>
        <taxon>Brachycera</taxon>
        <taxon>Muscomorpha</taxon>
        <taxon>Ephydroidea</taxon>
        <taxon>Drosophilidae</taxon>
        <taxon>Drosophila</taxon>
        <taxon>Sophophora</taxon>
    </lineage>
</organism>
<dbReference type="GO" id="GO:0007112">
    <property type="term" value="P:male meiosis cytokinesis"/>
    <property type="evidence" value="ECO:0007669"/>
    <property type="project" value="EnsemblMetazoa"/>
</dbReference>